<comment type="caution">
    <text evidence="2">The sequence shown here is derived from an EMBL/GenBank/DDBJ whole genome shotgun (WGS) entry which is preliminary data.</text>
</comment>
<feature type="compositionally biased region" description="Low complexity" evidence="1">
    <location>
        <begin position="102"/>
        <end position="144"/>
    </location>
</feature>
<feature type="compositionally biased region" description="Polar residues" evidence="1">
    <location>
        <begin position="23"/>
        <end position="38"/>
    </location>
</feature>
<evidence type="ECO:0000313" key="3">
    <source>
        <dbReference type="Proteomes" id="UP000218231"/>
    </source>
</evidence>
<dbReference type="STRING" id="2018661.A0A2A2KPM5"/>
<dbReference type="EMBL" id="LIAE01008004">
    <property type="protein sequence ID" value="PAV75931.1"/>
    <property type="molecule type" value="Genomic_DNA"/>
</dbReference>
<feature type="compositionally biased region" description="Low complexity" evidence="1">
    <location>
        <begin position="69"/>
        <end position="88"/>
    </location>
</feature>
<accession>A0A2A2KPM5</accession>
<feature type="region of interest" description="Disordered" evidence="1">
    <location>
        <begin position="59"/>
        <end position="180"/>
    </location>
</feature>
<organism evidence="2 3">
    <name type="scientific">Diploscapter pachys</name>
    <dbReference type="NCBI Taxonomy" id="2018661"/>
    <lineage>
        <taxon>Eukaryota</taxon>
        <taxon>Metazoa</taxon>
        <taxon>Ecdysozoa</taxon>
        <taxon>Nematoda</taxon>
        <taxon>Chromadorea</taxon>
        <taxon>Rhabditida</taxon>
        <taxon>Rhabditina</taxon>
        <taxon>Rhabditomorpha</taxon>
        <taxon>Rhabditoidea</taxon>
        <taxon>Rhabditidae</taxon>
        <taxon>Diploscapter</taxon>
    </lineage>
</organism>
<feature type="compositionally biased region" description="Polar residues" evidence="1">
    <location>
        <begin position="89"/>
        <end position="101"/>
    </location>
</feature>
<keyword evidence="3" id="KW-1185">Reference proteome</keyword>
<dbReference type="Proteomes" id="UP000218231">
    <property type="component" value="Unassembled WGS sequence"/>
</dbReference>
<reference evidence="2 3" key="1">
    <citation type="journal article" date="2017" name="Curr. Biol.">
        <title>Genome architecture and evolution of a unichromosomal asexual nematode.</title>
        <authorList>
            <person name="Fradin H."/>
            <person name="Zegar C."/>
            <person name="Gutwein M."/>
            <person name="Lucas J."/>
            <person name="Kovtun M."/>
            <person name="Corcoran D."/>
            <person name="Baugh L.R."/>
            <person name="Kiontke K."/>
            <person name="Gunsalus K."/>
            <person name="Fitch D.H."/>
            <person name="Piano F."/>
        </authorList>
    </citation>
    <scope>NUCLEOTIDE SEQUENCE [LARGE SCALE GENOMIC DNA]</scope>
    <source>
        <strain evidence="2">PF1309</strain>
    </source>
</reference>
<protein>
    <submittedName>
        <fullName evidence="2">Uncharacterized protein</fullName>
    </submittedName>
</protein>
<feature type="region of interest" description="Disordered" evidence="1">
    <location>
        <begin position="20"/>
        <end position="42"/>
    </location>
</feature>
<name>A0A2A2KPM5_9BILA</name>
<dbReference type="AlphaFoldDB" id="A0A2A2KPM5"/>
<proteinExistence type="predicted"/>
<evidence type="ECO:0000313" key="2">
    <source>
        <dbReference type="EMBL" id="PAV75931.1"/>
    </source>
</evidence>
<evidence type="ECO:0000256" key="1">
    <source>
        <dbReference type="SAM" id="MobiDB-lite"/>
    </source>
</evidence>
<sequence>MIHQSPSMPPTMIQQAMADLSVQDRQTSMNQMSKSATGQPLVPLHTTAPTVAQAQAAIPPSNSNQQIGSTLSSVNSASTQSNTNSTNSAVPFQSQLSNQQYSSGGAVAASSSSNSPSPLATPPLSASPLPSAHAQQPLAQQALSGQTAFPRNTRNRQTFHGKTDFNKASFGTQLEEKTKF</sequence>
<gene>
    <name evidence="2" type="ORF">WR25_19139</name>
</gene>